<dbReference type="Gene3D" id="1.20.1250.20">
    <property type="entry name" value="MFS general substrate transporter like domains"/>
    <property type="match status" value="2"/>
</dbReference>
<gene>
    <name evidence="9" type="ORF">CFAM422_009555</name>
</gene>
<dbReference type="InterPro" id="IPR020846">
    <property type="entry name" value="MFS_dom"/>
</dbReference>
<feature type="transmembrane region" description="Helical" evidence="7">
    <location>
        <begin position="401"/>
        <end position="421"/>
    </location>
</feature>
<evidence type="ECO:0000313" key="10">
    <source>
        <dbReference type="Proteomes" id="UP000801864"/>
    </source>
</evidence>
<dbReference type="GO" id="GO:0016020">
    <property type="term" value="C:membrane"/>
    <property type="evidence" value="ECO:0007669"/>
    <property type="project" value="UniProtKB-SubCell"/>
</dbReference>
<dbReference type="PROSITE" id="PS50850">
    <property type="entry name" value="MFS"/>
    <property type="match status" value="1"/>
</dbReference>
<name>A0A9P5CBI6_9HYPO</name>
<feature type="transmembrane region" description="Helical" evidence="7">
    <location>
        <begin position="139"/>
        <end position="162"/>
    </location>
</feature>
<feature type="transmembrane region" description="Helical" evidence="7">
    <location>
        <begin position="433"/>
        <end position="452"/>
    </location>
</feature>
<dbReference type="AlphaFoldDB" id="A0A9P5CBI6"/>
<feature type="transmembrane region" description="Helical" evidence="7">
    <location>
        <begin position="310"/>
        <end position="330"/>
    </location>
</feature>
<keyword evidence="2" id="KW-0813">Transport</keyword>
<dbReference type="Proteomes" id="UP000801864">
    <property type="component" value="Unassembled WGS sequence"/>
</dbReference>
<evidence type="ECO:0000256" key="7">
    <source>
        <dbReference type="SAM" id="Phobius"/>
    </source>
</evidence>
<dbReference type="GO" id="GO:0022857">
    <property type="term" value="F:transmembrane transporter activity"/>
    <property type="evidence" value="ECO:0007669"/>
    <property type="project" value="InterPro"/>
</dbReference>
<evidence type="ECO:0000256" key="4">
    <source>
        <dbReference type="ARBA" id="ARBA00022989"/>
    </source>
</evidence>
<keyword evidence="3 7" id="KW-0812">Transmembrane</keyword>
<dbReference type="SUPFAM" id="SSF103473">
    <property type="entry name" value="MFS general substrate transporter"/>
    <property type="match status" value="1"/>
</dbReference>
<feature type="transmembrane region" description="Helical" evidence="7">
    <location>
        <begin position="342"/>
        <end position="361"/>
    </location>
</feature>
<sequence>MSKDNPEPSITTDFELGKTDTSHVENPVESNLDEKQRRKLKWKLDWFILPLISAVYFFGSMDRSDLANALIAGLEDDLHLTPQDYSNASSMFLVSYVVFQLPGTLLIKKIRAPVQFCGAMILWGLFTVLTVLVKTSGQLIAIRFLIGAAEAFVQGGAFYLSFWYEYHELATRSAVFFSTSTLAGAFNGLLSYGISKNLDGKNGWRAWKWIFLIEGVLPIGFAFVVLFLLPASPSEVRYGFTETEKEELVQRSERAHNSSEARLQPKKILKLLMSIHFWLFTILYCVSLFTISSLSNFLPALVRGFGYSSIGAQLFTVIVYVCACLGILFFARIADKTNARGLTVAISSLGGIVGYAMLIGLENRDARFAATCLVAFCMFSKVVLVLSWAAMNFVGYTRRGAALALFNMFAQSFSIAGNQLYTDPPYYKKGNSASLGMSIAVVVLSLVLRWYLGYLNDKKKRVQFLEESSASRQHSLEEIGDTHPGIVPAPTAPFNFVILLIMTPDFFYTT</sequence>
<evidence type="ECO:0000256" key="3">
    <source>
        <dbReference type="ARBA" id="ARBA00022692"/>
    </source>
</evidence>
<feature type="transmembrane region" description="Helical" evidence="7">
    <location>
        <begin position="88"/>
        <end position="107"/>
    </location>
</feature>
<feature type="domain" description="Major facilitator superfamily (MFS) profile" evidence="8">
    <location>
        <begin position="48"/>
        <end position="510"/>
    </location>
</feature>
<feature type="transmembrane region" description="Helical" evidence="7">
    <location>
        <begin position="114"/>
        <end position="133"/>
    </location>
</feature>
<evidence type="ECO:0000256" key="5">
    <source>
        <dbReference type="ARBA" id="ARBA00023136"/>
    </source>
</evidence>
<feature type="transmembrane region" description="Helical" evidence="7">
    <location>
        <begin position="275"/>
        <end position="298"/>
    </location>
</feature>
<keyword evidence="5 7" id="KW-0472">Membrane</keyword>
<dbReference type="EMBL" id="QLNT01000018">
    <property type="protein sequence ID" value="KAF3065701.1"/>
    <property type="molecule type" value="Genomic_DNA"/>
</dbReference>
<keyword evidence="4 7" id="KW-1133">Transmembrane helix</keyword>
<reference evidence="9 10" key="1">
    <citation type="submission" date="2018-06" db="EMBL/GenBank/DDBJ databases">
        <title>Genome analysis of cellulolytic fungus Trichoderma lentiforme CFAM-422.</title>
        <authorList>
            <person name="Steindorff A.S."/>
            <person name="Formighieri E.F."/>
            <person name="Midorikawa G.E.O."/>
            <person name="Tamietti M.S."/>
            <person name="Ramos E.Z."/>
            <person name="Silva A.S."/>
            <person name="Bon E.P.S."/>
            <person name="Mendes T.D."/>
            <person name="Damaso M.C.T."/>
            <person name="Favaro L.C.L."/>
        </authorList>
    </citation>
    <scope>NUCLEOTIDE SEQUENCE [LARGE SCALE GENOMIC DNA]</scope>
    <source>
        <strain evidence="9 10">CFAM-422</strain>
    </source>
</reference>
<dbReference type="FunFam" id="1.20.1250.20:FF:000013">
    <property type="entry name" value="MFS general substrate transporter"/>
    <property type="match status" value="1"/>
</dbReference>
<evidence type="ECO:0000256" key="6">
    <source>
        <dbReference type="SAM" id="MobiDB-lite"/>
    </source>
</evidence>
<evidence type="ECO:0000256" key="2">
    <source>
        <dbReference type="ARBA" id="ARBA00022448"/>
    </source>
</evidence>
<keyword evidence="10" id="KW-1185">Reference proteome</keyword>
<feature type="transmembrane region" description="Helical" evidence="7">
    <location>
        <begin position="44"/>
        <end position="61"/>
    </location>
</feature>
<evidence type="ECO:0000259" key="8">
    <source>
        <dbReference type="PROSITE" id="PS50850"/>
    </source>
</evidence>
<dbReference type="InterPro" id="IPR011701">
    <property type="entry name" value="MFS"/>
</dbReference>
<dbReference type="Pfam" id="PF07690">
    <property type="entry name" value="MFS_1"/>
    <property type="match status" value="1"/>
</dbReference>
<comment type="subcellular location">
    <subcellularLocation>
        <location evidence="1">Membrane</location>
        <topology evidence="1">Multi-pass membrane protein</topology>
    </subcellularLocation>
</comment>
<feature type="transmembrane region" description="Helical" evidence="7">
    <location>
        <begin position="206"/>
        <end position="229"/>
    </location>
</feature>
<evidence type="ECO:0000256" key="1">
    <source>
        <dbReference type="ARBA" id="ARBA00004141"/>
    </source>
</evidence>
<organism evidence="9 10">
    <name type="scientific">Trichoderma lentiforme</name>
    <dbReference type="NCBI Taxonomy" id="1567552"/>
    <lineage>
        <taxon>Eukaryota</taxon>
        <taxon>Fungi</taxon>
        <taxon>Dikarya</taxon>
        <taxon>Ascomycota</taxon>
        <taxon>Pezizomycotina</taxon>
        <taxon>Sordariomycetes</taxon>
        <taxon>Hypocreomycetidae</taxon>
        <taxon>Hypocreales</taxon>
        <taxon>Hypocreaceae</taxon>
        <taxon>Trichoderma</taxon>
    </lineage>
</organism>
<comment type="caution">
    <text evidence="9">The sequence shown here is derived from an EMBL/GenBank/DDBJ whole genome shotgun (WGS) entry which is preliminary data.</text>
</comment>
<evidence type="ECO:0000313" key="9">
    <source>
        <dbReference type="EMBL" id="KAF3065701.1"/>
    </source>
</evidence>
<dbReference type="PANTHER" id="PTHR43791">
    <property type="entry name" value="PERMEASE-RELATED"/>
    <property type="match status" value="1"/>
</dbReference>
<feature type="region of interest" description="Disordered" evidence="6">
    <location>
        <begin position="1"/>
        <end position="30"/>
    </location>
</feature>
<proteinExistence type="predicted"/>
<feature type="transmembrane region" description="Helical" evidence="7">
    <location>
        <begin position="367"/>
        <end position="389"/>
    </location>
</feature>
<protein>
    <recommendedName>
        <fullName evidence="8">Major facilitator superfamily (MFS) profile domain-containing protein</fullName>
    </recommendedName>
</protein>
<dbReference type="PANTHER" id="PTHR43791:SF36">
    <property type="entry name" value="TRANSPORTER, PUTATIVE (AFU_ORTHOLOGUE AFUA_6G08340)-RELATED"/>
    <property type="match status" value="1"/>
</dbReference>
<accession>A0A9P5CBI6</accession>
<dbReference type="InterPro" id="IPR036259">
    <property type="entry name" value="MFS_trans_sf"/>
</dbReference>
<feature type="transmembrane region" description="Helical" evidence="7">
    <location>
        <begin position="174"/>
        <end position="194"/>
    </location>
</feature>